<dbReference type="EMBL" id="FMAU01000002">
    <property type="protein sequence ID" value="SCC11924.1"/>
    <property type="molecule type" value="Genomic_DNA"/>
</dbReference>
<sequence>MLETAGFSIFLIIPLAIILILIGVTIWFFKRKSKRDRNF</sequence>
<proteinExistence type="predicted"/>
<name>A0A1C4BYW6_9BACI</name>
<evidence type="ECO:0000313" key="3">
    <source>
        <dbReference type="Proteomes" id="UP000181997"/>
    </source>
</evidence>
<evidence type="ECO:0000256" key="1">
    <source>
        <dbReference type="SAM" id="Phobius"/>
    </source>
</evidence>
<keyword evidence="3" id="KW-1185">Reference proteome</keyword>
<reference evidence="3" key="1">
    <citation type="submission" date="2016-08" db="EMBL/GenBank/DDBJ databases">
        <authorList>
            <person name="Varghese N."/>
            <person name="Submissions Spin"/>
        </authorList>
    </citation>
    <scope>NUCLEOTIDE SEQUENCE [LARGE SCALE GENOMIC DNA]</scope>
    <source>
        <strain evidence="3">SGD-1123</strain>
    </source>
</reference>
<keyword evidence="1" id="KW-1133">Transmembrane helix</keyword>
<dbReference type="Proteomes" id="UP000181997">
    <property type="component" value="Unassembled WGS sequence"/>
</dbReference>
<protein>
    <submittedName>
        <fullName evidence="2">PEP-CTERM protein-sorting domain-containing protein</fullName>
    </submittedName>
</protein>
<keyword evidence="1" id="KW-0472">Membrane</keyword>
<keyword evidence="1" id="KW-0812">Transmembrane</keyword>
<dbReference type="AlphaFoldDB" id="A0A1C4BYW6"/>
<evidence type="ECO:0000313" key="2">
    <source>
        <dbReference type="EMBL" id="SCC11924.1"/>
    </source>
</evidence>
<organism evidence="2 3">
    <name type="scientific">[Bacillus] enclensis</name>
    <dbReference type="NCBI Taxonomy" id="1402860"/>
    <lineage>
        <taxon>Bacteria</taxon>
        <taxon>Bacillati</taxon>
        <taxon>Bacillota</taxon>
        <taxon>Bacilli</taxon>
        <taxon>Bacillales</taxon>
        <taxon>Bacillaceae</taxon>
        <taxon>Rossellomorea</taxon>
    </lineage>
</organism>
<accession>A0A1C4BYW6</accession>
<gene>
    <name evidence="2" type="ORF">GA0061094_2623</name>
</gene>
<feature type="transmembrane region" description="Helical" evidence="1">
    <location>
        <begin position="6"/>
        <end position="29"/>
    </location>
</feature>